<name>A0A5A7UXC6_CUCMM</name>
<reference evidence="3 4" key="1">
    <citation type="submission" date="2019-08" db="EMBL/GenBank/DDBJ databases">
        <title>Draft genome sequences of two oriental melons (Cucumis melo L. var makuwa).</title>
        <authorList>
            <person name="Kwon S.-Y."/>
        </authorList>
    </citation>
    <scope>NUCLEOTIDE SEQUENCE [LARGE SCALE GENOMIC DNA]</scope>
    <source>
        <strain evidence="4">cv. Chang Bougi</strain>
        <strain evidence="3">cv. SW 3</strain>
        <tissue evidence="1">Leaf</tissue>
    </source>
</reference>
<gene>
    <name evidence="2" type="ORF">E5676_scaffold184G00720</name>
    <name evidence="1" type="ORF">E6C27_scaffold108G001550</name>
</gene>
<organism evidence="1 3">
    <name type="scientific">Cucumis melo var. makuwa</name>
    <name type="common">Oriental melon</name>
    <dbReference type="NCBI Taxonomy" id="1194695"/>
    <lineage>
        <taxon>Eukaryota</taxon>
        <taxon>Viridiplantae</taxon>
        <taxon>Streptophyta</taxon>
        <taxon>Embryophyta</taxon>
        <taxon>Tracheophyta</taxon>
        <taxon>Spermatophyta</taxon>
        <taxon>Magnoliopsida</taxon>
        <taxon>eudicotyledons</taxon>
        <taxon>Gunneridae</taxon>
        <taxon>Pentapetalae</taxon>
        <taxon>rosids</taxon>
        <taxon>fabids</taxon>
        <taxon>Cucurbitales</taxon>
        <taxon>Cucurbitaceae</taxon>
        <taxon>Benincaseae</taxon>
        <taxon>Cucumis</taxon>
    </lineage>
</organism>
<evidence type="ECO:0000313" key="4">
    <source>
        <dbReference type="Proteomes" id="UP000321947"/>
    </source>
</evidence>
<dbReference type="Proteomes" id="UP000321393">
    <property type="component" value="Unassembled WGS sequence"/>
</dbReference>
<evidence type="ECO:0000313" key="1">
    <source>
        <dbReference type="EMBL" id="KAA0059868.1"/>
    </source>
</evidence>
<dbReference type="AlphaFoldDB" id="A0A5A7UXC6"/>
<evidence type="ECO:0000313" key="2">
    <source>
        <dbReference type="EMBL" id="TYK24820.1"/>
    </source>
</evidence>
<dbReference type="EMBL" id="SSTE01005892">
    <property type="protein sequence ID" value="KAA0059868.1"/>
    <property type="molecule type" value="Genomic_DNA"/>
</dbReference>
<sequence length="135" mass="14975">MIRMHHNFGAYNVAPKIFYRKYYSPTATSLTSHISSNGCDQSGVVRIDVEGTIPSFPRDFEETDALFLEFKDAFNNAGGSSLMGDTSEYIDVVKGALRRYFVLDFTNQALLTIKCSHLSRSSGETIIDISKSTAT</sequence>
<protein>
    <submittedName>
        <fullName evidence="1">Cytochrome P450 CYP82D47-like</fullName>
    </submittedName>
</protein>
<evidence type="ECO:0000313" key="3">
    <source>
        <dbReference type="Proteomes" id="UP000321393"/>
    </source>
</evidence>
<comment type="caution">
    <text evidence="1">The sequence shown here is derived from an EMBL/GenBank/DDBJ whole genome shotgun (WGS) entry which is preliminary data.</text>
</comment>
<dbReference type="Proteomes" id="UP000321947">
    <property type="component" value="Unassembled WGS sequence"/>
</dbReference>
<dbReference type="EMBL" id="SSTD01003836">
    <property type="protein sequence ID" value="TYK24820.1"/>
    <property type="molecule type" value="Genomic_DNA"/>
</dbReference>
<accession>A0A5A7UXC6</accession>
<proteinExistence type="predicted"/>